<sequence>MHVLWQAQRAGYATLIASSGSSGVCELGIPRPDWVTEGAFGGMHDPQWFHGKTAAEIKAGPFATQSQASEAAATLQGLATRQRTRTTRTIKQIRIDQKLVEGLRRQEFGVKMYDDDDDDVNKDDDYDHYDTEEEEDGRSEEGSTTPETDNYSPSDDSHNDKQSLTGDDRTPRSARPVRTVRNPDRSHGPLSSRQPDFATDSDEYRPSPTSCKIFSDDDEETIKKSKSRPKKATSKPKPMSQTNRQTRSCKEHSSDSEDGLPIKRGVRPRPDDVLDEQTPPAQEESSSNDEGNDQILIKKDGSRYRIRDPSRRYRPIVLESSESE</sequence>
<reference evidence="2 3" key="1">
    <citation type="submission" date="2024-02" db="EMBL/GenBank/DDBJ databases">
        <title>De novo assembly and annotation of 12 fungi associated with fruit tree decline syndrome in Ontario, Canada.</title>
        <authorList>
            <person name="Sulman M."/>
            <person name="Ellouze W."/>
            <person name="Ilyukhin E."/>
        </authorList>
    </citation>
    <scope>NUCLEOTIDE SEQUENCE [LARGE SCALE GENOMIC DNA]</scope>
    <source>
        <strain evidence="2 3">M97-236</strain>
    </source>
</reference>
<gene>
    <name evidence="2" type="ORF">SLS59_008828</name>
</gene>
<feature type="compositionally biased region" description="Basic and acidic residues" evidence="1">
    <location>
        <begin position="296"/>
        <end position="311"/>
    </location>
</feature>
<accession>A0ABR3QPX3</accession>
<proteinExistence type="predicted"/>
<feature type="compositionally biased region" description="Polar residues" evidence="1">
    <location>
        <begin position="145"/>
        <end position="154"/>
    </location>
</feature>
<dbReference type="Proteomes" id="UP001521222">
    <property type="component" value="Unassembled WGS sequence"/>
</dbReference>
<feature type="compositionally biased region" description="Basic and acidic residues" evidence="1">
    <location>
        <begin position="155"/>
        <end position="171"/>
    </location>
</feature>
<protein>
    <submittedName>
        <fullName evidence="2">Uncharacterized protein</fullName>
    </submittedName>
</protein>
<evidence type="ECO:0000256" key="1">
    <source>
        <dbReference type="SAM" id="MobiDB-lite"/>
    </source>
</evidence>
<dbReference type="EMBL" id="JAKIXB020000036">
    <property type="protein sequence ID" value="KAL1594206.1"/>
    <property type="molecule type" value="Genomic_DNA"/>
</dbReference>
<feature type="region of interest" description="Disordered" evidence="1">
    <location>
        <begin position="111"/>
        <end position="324"/>
    </location>
</feature>
<keyword evidence="3" id="KW-1185">Reference proteome</keyword>
<feature type="compositionally biased region" description="Basic residues" evidence="1">
    <location>
        <begin position="224"/>
        <end position="234"/>
    </location>
</feature>
<evidence type="ECO:0000313" key="3">
    <source>
        <dbReference type="Proteomes" id="UP001521222"/>
    </source>
</evidence>
<comment type="caution">
    <text evidence="2">The sequence shown here is derived from an EMBL/GenBank/DDBJ whole genome shotgun (WGS) entry which is preliminary data.</text>
</comment>
<evidence type="ECO:0000313" key="2">
    <source>
        <dbReference type="EMBL" id="KAL1594206.1"/>
    </source>
</evidence>
<organism evidence="2 3">
    <name type="scientific">Nothophoma quercina</name>
    <dbReference type="NCBI Taxonomy" id="749835"/>
    <lineage>
        <taxon>Eukaryota</taxon>
        <taxon>Fungi</taxon>
        <taxon>Dikarya</taxon>
        <taxon>Ascomycota</taxon>
        <taxon>Pezizomycotina</taxon>
        <taxon>Dothideomycetes</taxon>
        <taxon>Pleosporomycetidae</taxon>
        <taxon>Pleosporales</taxon>
        <taxon>Pleosporineae</taxon>
        <taxon>Didymellaceae</taxon>
        <taxon>Nothophoma</taxon>
    </lineage>
</organism>
<name>A0ABR3QPX3_9PLEO</name>